<feature type="compositionally biased region" description="Pro residues" evidence="5">
    <location>
        <begin position="1"/>
        <end position="15"/>
    </location>
</feature>
<gene>
    <name evidence="7" type="ORF">HNR21_005794</name>
</gene>
<keyword evidence="3 6" id="KW-1133">Transmembrane helix</keyword>
<comment type="subcellular location">
    <subcellularLocation>
        <location evidence="1">Membrane</location>
        <topology evidence="1">Multi-pass membrane protein</topology>
    </subcellularLocation>
</comment>
<feature type="transmembrane region" description="Helical" evidence="6">
    <location>
        <begin position="61"/>
        <end position="85"/>
    </location>
</feature>
<evidence type="ECO:0000256" key="1">
    <source>
        <dbReference type="ARBA" id="ARBA00004141"/>
    </source>
</evidence>
<organism evidence="7 8">
    <name type="scientific">Thermomonospora cellulosilytica</name>
    <dbReference type="NCBI Taxonomy" id="1411118"/>
    <lineage>
        <taxon>Bacteria</taxon>
        <taxon>Bacillati</taxon>
        <taxon>Actinomycetota</taxon>
        <taxon>Actinomycetes</taxon>
        <taxon>Streptosporangiales</taxon>
        <taxon>Thermomonosporaceae</taxon>
        <taxon>Thermomonospora</taxon>
    </lineage>
</organism>
<dbReference type="Pfam" id="PF09685">
    <property type="entry name" value="MamF_MmsF"/>
    <property type="match status" value="1"/>
</dbReference>
<feature type="transmembrane region" description="Helical" evidence="6">
    <location>
        <begin position="97"/>
        <end position="114"/>
    </location>
</feature>
<comment type="caution">
    <text evidence="7">The sequence shown here is derived from an EMBL/GenBank/DDBJ whole genome shotgun (WGS) entry which is preliminary data.</text>
</comment>
<dbReference type="AlphaFoldDB" id="A0A7W3N3M2"/>
<reference evidence="7 8" key="1">
    <citation type="submission" date="2020-08" db="EMBL/GenBank/DDBJ databases">
        <title>Sequencing the genomes of 1000 actinobacteria strains.</title>
        <authorList>
            <person name="Klenk H.-P."/>
        </authorList>
    </citation>
    <scope>NUCLEOTIDE SEQUENCE [LARGE SCALE GENOMIC DNA]</scope>
    <source>
        <strain evidence="7 8">DSM 45823</strain>
    </source>
</reference>
<sequence length="161" mass="16927">MAYGPPPPAPGPGPQPGYGQQAPWQQPPPPGPYAPPPVPGPVGGPAPRAPLGPPTPDEQNWALMAYLAQFLTSAVAPLLILLLKGRSPYVRRHARQALNIAIGALAVWIVGILLIQAADVLAFIPLAYTGVVMFFLVRASIAVNRGQDVTVPAFVAWPLLK</sequence>
<evidence type="ECO:0000313" key="8">
    <source>
        <dbReference type="Proteomes" id="UP000539313"/>
    </source>
</evidence>
<evidence type="ECO:0000256" key="4">
    <source>
        <dbReference type="ARBA" id="ARBA00023136"/>
    </source>
</evidence>
<dbReference type="EMBL" id="JACJII010000001">
    <property type="protein sequence ID" value="MBA9006912.1"/>
    <property type="molecule type" value="Genomic_DNA"/>
</dbReference>
<proteinExistence type="predicted"/>
<evidence type="ECO:0000256" key="2">
    <source>
        <dbReference type="ARBA" id="ARBA00022692"/>
    </source>
</evidence>
<dbReference type="InterPro" id="IPR019109">
    <property type="entry name" value="MamF_MmsF"/>
</dbReference>
<keyword evidence="8" id="KW-1185">Reference proteome</keyword>
<evidence type="ECO:0000313" key="7">
    <source>
        <dbReference type="EMBL" id="MBA9006912.1"/>
    </source>
</evidence>
<protein>
    <submittedName>
        <fullName evidence="7">Putative Tic20 family protein</fullName>
    </submittedName>
</protein>
<name>A0A7W3N3M2_9ACTN</name>
<accession>A0A7W3N3M2</accession>
<feature type="region of interest" description="Disordered" evidence="5">
    <location>
        <begin position="1"/>
        <end position="54"/>
    </location>
</feature>
<dbReference type="Proteomes" id="UP000539313">
    <property type="component" value="Unassembled WGS sequence"/>
</dbReference>
<evidence type="ECO:0000256" key="6">
    <source>
        <dbReference type="SAM" id="Phobius"/>
    </source>
</evidence>
<feature type="compositionally biased region" description="Pro residues" evidence="5">
    <location>
        <begin position="25"/>
        <end position="54"/>
    </location>
</feature>
<keyword evidence="4 6" id="KW-0472">Membrane</keyword>
<feature type="transmembrane region" description="Helical" evidence="6">
    <location>
        <begin position="120"/>
        <end position="137"/>
    </location>
</feature>
<evidence type="ECO:0000256" key="5">
    <source>
        <dbReference type="SAM" id="MobiDB-lite"/>
    </source>
</evidence>
<dbReference type="RefSeq" id="WP_182707667.1">
    <property type="nucleotide sequence ID" value="NZ_JACJII010000001.1"/>
</dbReference>
<evidence type="ECO:0000256" key="3">
    <source>
        <dbReference type="ARBA" id="ARBA00022989"/>
    </source>
</evidence>
<keyword evidence="2 6" id="KW-0812">Transmembrane</keyword>